<protein>
    <recommendedName>
        <fullName evidence="3">M23ase beta-sheet core domain-containing protein</fullName>
    </recommendedName>
</protein>
<dbReference type="CDD" id="cd12797">
    <property type="entry name" value="M23_peptidase"/>
    <property type="match status" value="1"/>
</dbReference>
<dbReference type="Pfam" id="PF01551">
    <property type="entry name" value="Peptidase_M23"/>
    <property type="match status" value="1"/>
</dbReference>
<dbReference type="InterPro" id="IPR016047">
    <property type="entry name" value="M23ase_b-sheet_dom"/>
</dbReference>
<feature type="signal peptide" evidence="2">
    <location>
        <begin position="1"/>
        <end position="31"/>
    </location>
</feature>
<dbReference type="PANTHER" id="PTHR21666">
    <property type="entry name" value="PEPTIDASE-RELATED"/>
    <property type="match status" value="1"/>
</dbReference>
<dbReference type="GO" id="GO:0004222">
    <property type="term" value="F:metalloendopeptidase activity"/>
    <property type="evidence" value="ECO:0007669"/>
    <property type="project" value="TreeGrafter"/>
</dbReference>
<reference evidence="4 5" key="1">
    <citation type="submission" date="2019-01" db="EMBL/GenBank/DDBJ databases">
        <title>Lactibacter flavus gen. nov., sp. nov., a novel bacterium of the family Propionibacteriaceae isolated from raw milk and dairy products.</title>
        <authorList>
            <person name="Huptas C."/>
            <person name="Wenning M."/>
            <person name="Breitenwieser F."/>
            <person name="Doll E."/>
            <person name="Von Neubeck M."/>
            <person name="Busse H.-J."/>
            <person name="Scherer S."/>
        </authorList>
    </citation>
    <scope>NUCLEOTIDE SEQUENCE [LARGE SCALE GENOMIC DNA]</scope>
    <source>
        <strain evidence="4 5">KCTC 33808</strain>
    </source>
</reference>
<name>A0A4Q9KE59_9ACTN</name>
<organism evidence="4 5">
    <name type="scientific">Propioniciclava sinopodophylli</name>
    <dbReference type="NCBI Taxonomy" id="1837344"/>
    <lineage>
        <taxon>Bacteria</taxon>
        <taxon>Bacillati</taxon>
        <taxon>Actinomycetota</taxon>
        <taxon>Actinomycetes</taxon>
        <taxon>Propionibacteriales</taxon>
        <taxon>Propionibacteriaceae</taxon>
        <taxon>Propioniciclava</taxon>
    </lineage>
</organism>
<evidence type="ECO:0000313" key="4">
    <source>
        <dbReference type="EMBL" id="TBT85390.1"/>
    </source>
</evidence>
<dbReference type="EMBL" id="SDMQ01000005">
    <property type="protein sequence ID" value="TBT85390.1"/>
    <property type="molecule type" value="Genomic_DNA"/>
</dbReference>
<sequence length="320" mass="33218">MRTYARLFSAFATSLLAVAGIAIVAPSAAHAAETRVVCNHDWVRVRASASTGSAELGRLTRGTAVSGERQGSWFRLTDGRYVAAYYTCLGGGQPAPAASSPAATHQVCRTPWVRVRAAATTRSAEIGRLTQGTVFAGRRTGSWIQLDRGGHVAASYACAAPANATAPAPTPAPPARISGTPLLQPTGTLGSPTSPFGQRFHPILRVWHLHNGIDLGNRAGEPVLAAEAGVVTTVSRGASSGLSIKIDHGTVAGTPRVGTGYLHLQSAAVSPGQRVEQGQLIARVGSTGLSTKPHLHFITYESGRPVNPEKYIGPLGSLRA</sequence>
<gene>
    <name evidence="4" type="ORF">ET989_06495</name>
</gene>
<dbReference type="PANTHER" id="PTHR21666:SF289">
    <property type="entry name" value="L-ALA--D-GLU ENDOPEPTIDASE"/>
    <property type="match status" value="1"/>
</dbReference>
<feature type="chain" id="PRO_5020787043" description="M23ase beta-sheet core domain-containing protein" evidence="2">
    <location>
        <begin position="32"/>
        <end position="320"/>
    </location>
</feature>
<dbReference type="InterPro" id="IPR011055">
    <property type="entry name" value="Dup_hybrid_motif"/>
</dbReference>
<comment type="caution">
    <text evidence="4">The sequence shown here is derived from an EMBL/GenBank/DDBJ whole genome shotgun (WGS) entry which is preliminary data.</text>
</comment>
<feature type="domain" description="M23ase beta-sheet core" evidence="3">
    <location>
        <begin position="209"/>
        <end position="308"/>
    </location>
</feature>
<dbReference type="RefSeq" id="WP_131167731.1">
    <property type="nucleotide sequence ID" value="NZ_SDMQ01000005.1"/>
</dbReference>
<dbReference type="InterPro" id="IPR050570">
    <property type="entry name" value="Cell_wall_metabolism_enzyme"/>
</dbReference>
<proteinExistence type="predicted"/>
<dbReference type="OrthoDB" id="1099523at2"/>
<dbReference type="AlphaFoldDB" id="A0A4Q9KE59"/>
<evidence type="ECO:0000313" key="5">
    <source>
        <dbReference type="Proteomes" id="UP000292373"/>
    </source>
</evidence>
<keyword evidence="5" id="KW-1185">Reference proteome</keyword>
<accession>A0A4Q9KE59</accession>
<evidence type="ECO:0000256" key="1">
    <source>
        <dbReference type="ARBA" id="ARBA00022729"/>
    </source>
</evidence>
<evidence type="ECO:0000259" key="3">
    <source>
        <dbReference type="Pfam" id="PF01551"/>
    </source>
</evidence>
<dbReference type="SUPFAM" id="SSF51261">
    <property type="entry name" value="Duplicated hybrid motif"/>
    <property type="match status" value="1"/>
</dbReference>
<dbReference type="Gene3D" id="2.70.70.10">
    <property type="entry name" value="Glucose Permease (Domain IIA)"/>
    <property type="match status" value="1"/>
</dbReference>
<evidence type="ECO:0000256" key="2">
    <source>
        <dbReference type="SAM" id="SignalP"/>
    </source>
</evidence>
<dbReference type="Proteomes" id="UP000292373">
    <property type="component" value="Unassembled WGS sequence"/>
</dbReference>
<keyword evidence="1 2" id="KW-0732">Signal</keyword>